<accession>A0ABQ1THE2</accession>
<comment type="caution">
    <text evidence="2">The sequence shown here is derived from an EMBL/GenBank/DDBJ whole genome shotgun (WGS) entry which is preliminary data.</text>
</comment>
<keyword evidence="3" id="KW-1185">Reference proteome</keyword>
<name>A0ABQ1THE2_9FLAO</name>
<protein>
    <recommendedName>
        <fullName evidence="1">Thiopeptide-type bacteriocin biosynthesis domain-containing protein</fullName>
    </recommendedName>
</protein>
<evidence type="ECO:0000313" key="2">
    <source>
        <dbReference type="EMBL" id="GGE95458.1"/>
    </source>
</evidence>
<dbReference type="Pfam" id="PF14028">
    <property type="entry name" value="Lant_dehydr_C"/>
    <property type="match status" value="1"/>
</dbReference>
<dbReference type="EMBL" id="BMKP01000001">
    <property type="protein sequence ID" value="GGE95458.1"/>
    <property type="molecule type" value="Genomic_DNA"/>
</dbReference>
<feature type="domain" description="Thiopeptide-type bacteriocin biosynthesis" evidence="1">
    <location>
        <begin position="15"/>
        <end position="278"/>
    </location>
</feature>
<reference evidence="3" key="1">
    <citation type="journal article" date="2019" name="Int. J. Syst. Evol. Microbiol.">
        <title>The Global Catalogue of Microorganisms (GCM) 10K type strain sequencing project: providing services to taxonomists for standard genome sequencing and annotation.</title>
        <authorList>
            <consortium name="The Broad Institute Genomics Platform"/>
            <consortium name="The Broad Institute Genome Sequencing Center for Infectious Disease"/>
            <person name="Wu L."/>
            <person name="Ma J."/>
        </authorList>
    </citation>
    <scope>NUCLEOTIDE SEQUENCE [LARGE SCALE GENOMIC DNA]</scope>
    <source>
        <strain evidence="3">CGMCC 1.16060</strain>
    </source>
</reference>
<dbReference type="InterPro" id="IPR023809">
    <property type="entry name" value="Thiopep_bacteriocin_synth_dom"/>
</dbReference>
<evidence type="ECO:0000259" key="1">
    <source>
        <dbReference type="Pfam" id="PF14028"/>
    </source>
</evidence>
<evidence type="ECO:0000313" key="3">
    <source>
        <dbReference type="Proteomes" id="UP000655016"/>
    </source>
</evidence>
<proteinExistence type="predicted"/>
<dbReference type="Proteomes" id="UP000655016">
    <property type="component" value="Unassembled WGS sequence"/>
</dbReference>
<dbReference type="NCBIfam" id="TIGR03891">
    <property type="entry name" value="thiopep_ocin"/>
    <property type="match status" value="1"/>
</dbReference>
<gene>
    <name evidence="2" type="ORF">GCM10011518_00950</name>
</gene>
<dbReference type="RefSeq" id="WP_163393017.1">
    <property type="nucleotide sequence ID" value="NZ_BMKP01000001.1"/>
</dbReference>
<organism evidence="2 3">
    <name type="scientific">Flavobacterium limi</name>
    <dbReference type="NCBI Taxonomy" id="2045105"/>
    <lineage>
        <taxon>Bacteria</taxon>
        <taxon>Pseudomonadati</taxon>
        <taxon>Bacteroidota</taxon>
        <taxon>Flavobacteriia</taxon>
        <taxon>Flavobacteriales</taxon>
        <taxon>Flavobacteriaceae</taxon>
        <taxon>Flavobacterium</taxon>
    </lineage>
</organism>
<sequence>MSDVIKRNFKIGEEWLYLKIYMRSFFADKIIIKINDFISDKIMENKIQKWFFIRYNDPDFHIRVRLFIPDQSEALSIIGEINDLLAAEINEKIVAIMLDHYIREIERYDQHCIEKIEELFFYDTITVLPVMKNIMTGELSETDRWLYGMIAIDKTLTDFQLSDEEKNIFVLNMNDLFSNEFEKDKSLNKQLDKKFRENEKLINDNLNKSNIFSKLINQRSEKSQSNIKEIIALHKERKLAQNINTIISSYIHMNCNRLFRIKPREQEYILYDFLTRFYTKKIYRR</sequence>